<evidence type="ECO:0000313" key="11">
    <source>
        <dbReference type="EMBL" id="BDU50014.1"/>
    </source>
</evidence>
<reference evidence="11 12" key="1">
    <citation type="submission" date="2022-11" db="EMBL/GenBank/DDBJ databases">
        <title>Haliovirga abyssi gen. nov., sp. nov., a mesophilic fermentative bacterium isolated from the Iheya North hydrothermal field and the proposal of Haliovirgaceae fam. nov.</title>
        <authorList>
            <person name="Miyazaki U."/>
            <person name="Tame A."/>
            <person name="Miyazaki J."/>
            <person name="Takai K."/>
            <person name="Sawayama S."/>
            <person name="Kitajima M."/>
            <person name="Okamoto A."/>
            <person name="Nakagawa S."/>
        </authorList>
    </citation>
    <scope>NUCLEOTIDE SEQUENCE [LARGE SCALE GENOMIC DNA]</scope>
    <source>
        <strain evidence="11 12">IC12</strain>
    </source>
</reference>
<dbReference type="Pfam" id="PF00231">
    <property type="entry name" value="ATP-synt"/>
    <property type="match status" value="1"/>
</dbReference>
<evidence type="ECO:0000256" key="4">
    <source>
        <dbReference type="ARBA" id="ARBA00022448"/>
    </source>
</evidence>
<dbReference type="GO" id="GO:0046933">
    <property type="term" value="F:proton-transporting ATP synthase activity, rotational mechanism"/>
    <property type="evidence" value="ECO:0007669"/>
    <property type="project" value="UniProtKB-UniRule"/>
</dbReference>
<dbReference type="EMBL" id="AP027059">
    <property type="protein sequence ID" value="BDU50014.1"/>
    <property type="molecule type" value="Genomic_DNA"/>
</dbReference>
<dbReference type="SUPFAM" id="SSF52943">
    <property type="entry name" value="ATP synthase (F1-ATPase), gamma subunit"/>
    <property type="match status" value="1"/>
</dbReference>
<dbReference type="NCBIfam" id="TIGR01146">
    <property type="entry name" value="ATPsyn_F1gamma"/>
    <property type="match status" value="1"/>
</dbReference>
<evidence type="ECO:0000256" key="2">
    <source>
        <dbReference type="ARBA" id="ARBA00004170"/>
    </source>
</evidence>
<evidence type="ECO:0000256" key="1">
    <source>
        <dbReference type="ARBA" id="ARBA00003456"/>
    </source>
</evidence>
<dbReference type="PRINTS" id="PR00126">
    <property type="entry name" value="ATPASEGAMMA"/>
</dbReference>
<comment type="function">
    <text evidence="1 10">Produces ATP from ADP in the presence of a proton gradient across the membrane. The gamma chain is believed to be important in regulating ATPase activity and the flow of protons through the CF(0) complex.</text>
</comment>
<proteinExistence type="inferred from homology"/>
<organism evidence="11 12">
    <name type="scientific">Haliovirga abyssi</name>
    <dbReference type="NCBI Taxonomy" id="2996794"/>
    <lineage>
        <taxon>Bacteria</taxon>
        <taxon>Fusobacteriati</taxon>
        <taxon>Fusobacteriota</taxon>
        <taxon>Fusobacteriia</taxon>
        <taxon>Fusobacteriales</taxon>
        <taxon>Haliovirgaceae</taxon>
        <taxon>Haliovirga</taxon>
    </lineage>
</organism>
<dbReference type="GO" id="GO:0005524">
    <property type="term" value="F:ATP binding"/>
    <property type="evidence" value="ECO:0007669"/>
    <property type="project" value="UniProtKB-UniRule"/>
</dbReference>
<keyword evidence="7 10" id="KW-0472">Membrane</keyword>
<keyword evidence="9 10" id="KW-0066">ATP synthesis</keyword>
<sequence length="284" mass="32642">MAVNIREIKQRIKSVKNTHQITKAMEMVSSAKFKKYNKFVLDSRPYSENLENILAHIAAGVENEHHPLFDGKKEVKKIGIIAIASDRGLCGSYNHSITKELEKFIKENPDKEVSVISVGRKVRDFCKKKDYDMKAEYIQIVPEIMFTKAKEISENIVDFFYEDIFDEVYLLYTKFYSVVNYQVKLNKILPIEKVETKENISYIFEPSEEAILDTLLPKYLNINLYQSLLESTASEHASRMRAMKSASDNAEDMTGKLTLSFNRARQANITQEISEIVSGVEALK</sequence>
<gene>
    <name evidence="10 11" type="primary">atpG</name>
    <name evidence="11" type="ORF">HLVA_05830</name>
</gene>
<evidence type="ECO:0000256" key="3">
    <source>
        <dbReference type="ARBA" id="ARBA00007681"/>
    </source>
</evidence>
<dbReference type="GO" id="GO:0005886">
    <property type="term" value="C:plasma membrane"/>
    <property type="evidence" value="ECO:0007669"/>
    <property type="project" value="UniProtKB-SubCell"/>
</dbReference>
<dbReference type="Proteomes" id="UP001321582">
    <property type="component" value="Chromosome"/>
</dbReference>
<comment type="subcellular location">
    <subcellularLocation>
        <location evidence="10">Cell membrane</location>
        <topology evidence="10">Peripheral membrane protein</topology>
    </subcellularLocation>
    <subcellularLocation>
        <location evidence="2">Membrane</location>
        <topology evidence="2">Peripheral membrane protein</topology>
    </subcellularLocation>
</comment>
<evidence type="ECO:0000256" key="5">
    <source>
        <dbReference type="ARBA" id="ARBA00022781"/>
    </source>
</evidence>
<keyword evidence="4 10" id="KW-0813">Transport</keyword>
<protein>
    <recommendedName>
        <fullName evidence="10">ATP synthase gamma chain</fullName>
    </recommendedName>
    <alternativeName>
        <fullName evidence="10">ATP synthase F1 sector gamma subunit</fullName>
    </alternativeName>
    <alternativeName>
        <fullName evidence="10">F-ATPase gamma subunit</fullName>
    </alternativeName>
</protein>
<dbReference type="CDD" id="cd12151">
    <property type="entry name" value="F1-ATPase_gamma"/>
    <property type="match status" value="1"/>
</dbReference>
<comment type="similarity">
    <text evidence="3 10">Belongs to the ATPase gamma chain family.</text>
</comment>
<evidence type="ECO:0000256" key="8">
    <source>
        <dbReference type="ARBA" id="ARBA00023196"/>
    </source>
</evidence>
<dbReference type="Gene3D" id="3.40.1380.10">
    <property type="match status" value="1"/>
</dbReference>
<evidence type="ECO:0000256" key="10">
    <source>
        <dbReference type="HAMAP-Rule" id="MF_00815"/>
    </source>
</evidence>
<keyword evidence="12" id="KW-1185">Reference proteome</keyword>
<dbReference type="RefSeq" id="WP_307904951.1">
    <property type="nucleotide sequence ID" value="NZ_AP027059.1"/>
</dbReference>
<dbReference type="PANTHER" id="PTHR11693:SF22">
    <property type="entry name" value="ATP SYNTHASE SUBUNIT GAMMA, MITOCHONDRIAL"/>
    <property type="match status" value="1"/>
</dbReference>
<evidence type="ECO:0000256" key="9">
    <source>
        <dbReference type="ARBA" id="ARBA00023310"/>
    </source>
</evidence>
<name>A0AAU9D204_9FUSO</name>
<keyword evidence="6 10" id="KW-0406">Ion transport</keyword>
<dbReference type="AlphaFoldDB" id="A0AAU9D204"/>
<evidence type="ECO:0000256" key="7">
    <source>
        <dbReference type="ARBA" id="ARBA00023136"/>
    </source>
</evidence>
<keyword evidence="10" id="KW-1003">Cell membrane</keyword>
<keyword evidence="8 10" id="KW-0139">CF(1)</keyword>
<dbReference type="GO" id="GO:0042777">
    <property type="term" value="P:proton motive force-driven plasma membrane ATP synthesis"/>
    <property type="evidence" value="ECO:0007669"/>
    <property type="project" value="UniProtKB-UniRule"/>
</dbReference>
<dbReference type="HAMAP" id="MF_00815">
    <property type="entry name" value="ATP_synth_gamma_bact"/>
    <property type="match status" value="1"/>
</dbReference>
<dbReference type="GO" id="GO:0045259">
    <property type="term" value="C:proton-transporting ATP synthase complex"/>
    <property type="evidence" value="ECO:0007669"/>
    <property type="project" value="UniProtKB-KW"/>
</dbReference>
<dbReference type="InterPro" id="IPR035968">
    <property type="entry name" value="ATP_synth_F1_ATPase_gsu"/>
</dbReference>
<dbReference type="KEGG" id="haby:HLVA_05830"/>
<evidence type="ECO:0000256" key="6">
    <source>
        <dbReference type="ARBA" id="ARBA00023065"/>
    </source>
</evidence>
<dbReference type="PANTHER" id="PTHR11693">
    <property type="entry name" value="ATP SYNTHASE GAMMA CHAIN"/>
    <property type="match status" value="1"/>
</dbReference>
<keyword evidence="5 10" id="KW-0375">Hydrogen ion transport</keyword>
<dbReference type="Gene3D" id="1.10.287.80">
    <property type="entry name" value="ATP synthase, gamma subunit, helix hairpin domain"/>
    <property type="match status" value="1"/>
</dbReference>
<evidence type="ECO:0000313" key="12">
    <source>
        <dbReference type="Proteomes" id="UP001321582"/>
    </source>
</evidence>
<comment type="subunit">
    <text evidence="10">F-type ATPases have 2 components, CF(1) - the catalytic core - and CF(0) - the membrane proton channel. CF(1) has five subunits: alpha(3), beta(3), gamma(1), delta(1), epsilon(1). CF(0) has three main subunits: a, b and c.</text>
</comment>
<dbReference type="InterPro" id="IPR000131">
    <property type="entry name" value="ATP_synth_F1_gsu"/>
</dbReference>
<accession>A0AAU9D204</accession>